<protein>
    <recommendedName>
        <fullName evidence="6">Lipoprotein</fullName>
    </recommendedName>
</protein>
<dbReference type="Proteomes" id="UP000249902">
    <property type="component" value="Unassembled WGS sequence"/>
</dbReference>
<dbReference type="PROSITE" id="PS51257">
    <property type="entry name" value="PROKAR_LIPOPROTEIN"/>
    <property type="match status" value="1"/>
</dbReference>
<evidence type="ECO:0000256" key="1">
    <source>
        <dbReference type="SAM" id="SignalP"/>
    </source>
</evidence>
<proteinExistence type="predicted"/>
<reference evidence="3 5" key="3">
    <citation type="submission" date="2018-06" db="EMBL/GenBank/DDBJ databases">
        <authorList>
            <consortium name="Pathogen Informatics"/>
            <person name="Doyle S."/>
        </authorList>
    </citation>
    <scope>NUCLEOTIDE SEQUENCE [LARGE SCALE GENOMIC DNA]</scope>
    <source>
        <strain evidence="3 5">NCTC11653</strain>
    </source>
</reference>
<gene>
    <name evidence="2" type="ORF">CGC55_07170</name>
    <name evidence="3" type="ORF">NCTC11653_01862</name>
</gene>
<dbReference type="EMBL" id="UAVP01000008">
    <property type="protein sequence ID" value="SQA75949.1"/>
    <property type="molecule type" value="Genomic_DNA"/>
</dbReference>
<dbReference type="KEGG" id="cspu:CGC55_07170"/>
<dbReference type="RefSeq" id="WP_002679568.1">
    <property type="nucleotide sequence ID" value="NZ_CP022385.1"/>
</dbReference>
<dbReference type="EMBL" id="CP022385">
    <property type="protein sequence ID" value="ATA84299.1"/>
    <property type="molecule type" value="Genomic_DNA"/>
</dbReference>
<feature type="chain" id="PRO_5043768849" description="Lipoprotein" evidence="1">
    <location>
        <begin position="24"/>
        <end position="201"/>
    </location>
</feature>
<organism evidence="3 5">
    <name type="scientific">Capnocytophaga sputigena</name>
    <dbReference type="NCBI Taxonomy" id="1019"/>
    <lineage>
        <taxon>Bacteria</taxon>
        <taxon>Pseudomonadati</taxon>
        <taxon>Bacteroidota</taxon>
        <taxon>Flavobacteriia</taxon>
        <taxon>Flavobacteriales</taxon>
        <taxon>Flavobacteriaceae</taxon>
        <taxon>Capnocytophaga</taxon>
    </lineage>
</organism>
<evidence type="ECO:0000313" key="2">
    <source>
        <dbReference type="EMBL" id="ATA84299.1"/>
    </source>
</evidence>
<accession>A0AAX2ID23</accession>
<keyword evidence="4" id="KW-1185">Reference proteome</keyword>
<dbReference type="Proteomes" id="UP000217301">
    <property type="component" value="Chromosome"/>
</dbReference>
<evidence type="ECO:0008006" key="6">
    <source>
        <dbReference type="Google" id="ProtNLM"/>
    </source>
</evidence>
<reference evidence="4" key="2">
    <citation type="submission" date="2017-06" db="EMBL/GenBank/DDBJ databases">
        <title>Capnocytophaga spp. assemblies.</title>
        <authorList>
            <person name="Gulvik C.A."/>
        </authorList>
    </citation>
    <scope>NUCLEOTIDE SEQUENCE [LARGE SCALE GENOMIC DNA]</scope>
    <source>
        <strain evidence="4">KC1668</strain>
    </source>
</reference>
<evidence type="ECO:0000313" key="4">
    <source>
        <dbReference type="Proteomes" id="UP000217301"/>
    </source>
</evidence>
<evidence type="ECO:0000313" key="3">
    <source>
        <dbReference type="EMBL" id="SQA75949.1"/>
    </source>
</evidence>
<evidence type="ECO:0000313" key="5">
    <source>
        <dbReference type="Proteomes" id="UP000249902"/>
    </source>
</evidence>
<sequence length="201" mass="21791">MKRTIYALCTVICALFVMTSCSKSDDEKGGINNDNFSSEVTAVASKETIQKMAAGKATIYGGTTPPKVELPSGFLFHTGEIVLSHTTLGDKDPIINKVQDGFFYRFYNQNGSKLKVDYFNQSGRTYAANGVDAVISGEGNKFTIFFLNKERDLVALSGEFTGDAINGFQLANYVKVADTNSPVGTVRVFKSKSGAEKIQGF</sequence>
<reference evidence="2" key="1">
    <citation type="journal article" date="2017" name="Genome Announc.">
        <title>Twelve Complete Reference Genomes of Clinical Isolates in the Capnocytophaga Genus.</title>
        <authorList>
            <person name="Villarma A."/>
            <person name="Gulvik C.A."/>
            <person name="Rowe L.A."/>
            <person name="Sheth M."/>
            <person name="Juieng P."/>
            <person name="Nicholson A.C."/>
            <person name="Loparev V.N."/>
            <person name="McQuiston J.R."/>
        </authorList>
    </citation>
    <scope>NUCLEOTIDE SEQUENCE</scope>
    <source>
        <strain evidence="2">KC1668</strain>
    </source>
</reference>
<name>A0AAX2ID23_CAPSP</name>
<dbReference type="AlphaFoldDB" id="A0AAX2ID23"/>
<feature type="signal peptide" evidence="1">
    <location>
        <begin position="1"/>
        <end position="23"/>
    </location>
</feature>
<keyword evidence="1" id="KW-0732">Signal</keyword>